<feature type="compositionally biased region" description="Basic and acidic residues" evidence="6">
    <location>
        <begin position="17"/>
        <end position="33"/>
    </location>
</feature>
<dbReference type="PROSITE" id="PS00463">
    <property type="entry name" value="ZN2_CY6_FUNGAL_1"/>
    <property type="match status" value="1"/>
</dbReference>
<keyword evidence="9" id="KW-1185">Reference proteome</keyword>
<gene>
    <name evidence="8" type="ORF">CLO192961_LOCUS429786</name>
</gene>
<evidence type="ECO:0000256" key="2">
    <source>
        <dbReference type="ARBA" id="ARBA00023015"/>
    </source>
</evidence>
<keyword evidence="3" id="KW-0238">DNA-binding</keyword>
<dbReference type="Proteomes" id="UP000766486">
    <property type="component" value="Unassembled WGS sequence"/>
</dbReference>
<sequence>LDILGRLPSGPQLQKSKRTEGEIERMASRKNQLDADPISPKPSARKINTACLQCRERKVRCSGSCPCTNCVRRSAECVFEQEERKVLVSEKHVHARP</sequence>
<evidence type="ECO:0000256" key="3">
    <source>
        <dbReference type="ARBA" id="ARBA00023125"/>
    </source>
</evidence>
<feature type="non-terminal residue" evidence="8">
    <location>
        <position position="1"/>
    </location>
</feature>
<evidence type="ECO:0000313" key="8">
    <source>
        <dbReference type="EMBL" id="VUC35894.1"/>
    </source>
</evidence>
<dbReference type="Gene3D" id="4.10.240.10">
    <property type="entry name" value="Zn(2)-C6 fungal-type DNA-binding domain"/>
    <property type="match status" value="1"/>
</dbReference>
<dbReference type="InterPro" id="IPR051711">
    <property type="entry name" value="Stress_Response_Reg"/>
</dbReference>
<reference evidence="8 9" key="1">
    <citation type="submission" date="2019-06" db="EMBL/GenBank/DDBJ databases">
        <authorList>
            <person name="Broberg M."/>
        </authorList>
    </citation>
    <scope>NUCLEOTIDE SEQUENCE [LARGE SCALE GENOMIC DNA]</scope>
</reference>
<evidence type="ECO:0000256" key="1">
    <source>
        <dbReference type="ARBA" id="ARBA00004123"/>
    </source>
</evidence>
<comment type="caution">
    <text evidence="8">The sequence shown here is derived from an EMBL/GenBank/DDBJ whole genome shotgun (WGS) entry which is preliminary data.</text>
</comment>
<dbReference type="PANTHER" id="PTHR47540:SF2">
    <property type="entry name" value="ZN(II)2CYS6 TRANSCRIPTION FACTOR (EUROFUNG)"/>
    <property type="match status" value="1"/>
</dbReference>
<evidence type="ECO:0000313" key="9">
    <source>
        <dbReference type="Proteomes" id="UP000766486"/>
    </source>
</evidence>
<dbReference type="SUPFAM" id="SSF57701">
    <property type="entry name" value="Zn2/Cys6 DNA-binding domain"/>
    <property type="match status" value="1"/>
</dbReference>
<evidence type="ECO:0000256" key="6">
    <source>
        <dbReference type="SAM" id="MobiDB-lite"/>
    </source>
</evidence>
<evidence type="ECO:0000256" key="5">
    <source>
        <dbReference type="ARBA" id="ARBA00023242"/>
    </source>
</evidence>
<name>A0ABY6V0Z1_BIOOC</name>
<dbReference type="CDD" id="cd00067">
    <property type="entry name" value="GAL4"/>
    <property type="match status" value="1"/>
</dbReference>
<comment type="subcellular location">
    <subcellularLocation>
        <location evidence="1">Nucleus</location>
    </subcellularLocation>
</comment>
<proteinExistence type="predicted"/>
<evidence type="ECO:0000256" key="4">
    <source>
        <dbReference type="ARBA" id="ARBA00023163"/>
    </source>
</evidence>
<dbReference type="PROSITE" id="PS50048">
    <property type="entry name" value="ZN2_CY6_FUNGAL_2"/>
    <property type="match status" value="1"/>
</dbReference>
<keyword evidence="5" id="KW-0539">Nucleus</keyword>
<dbReference type="InterPro" id="IPR001138">
    <property type="entry name" value="Zn2Cys6_DnaBD"/>
</dbReference>
<dbReference type="EMBL" id="CABFNS010000923">
    <property type="protein sequence ID" value="VUC35894.1"/>
    <property type="molecule type" value="Genomic_DNA"/>
</dbReference>
<feature type="domain" description="Zn(2)-C6 fungal-type" evidence="7">
    <location>
        <begin position="50"/>
        <end position="79"/>
    </location>
</feature>
<accession>A0ABY6V0Z1</accession>
<evidence type="ECO:0000259" key="7">
    <source>
        <dbReference type="PROSITE" id="PS50048"/>
    </source>
</evidence>
<feature type="region of interest" description="Disordered" evidence="6">
    <location>
        <begin position="1"/>
        <end position="41"/>
    </location>
</feature>
<organism evidence="8 9">
    <name type="scientific">Bionectria ochroleuca</name>
    <name type="common">Gliocladium roseum</name>
    <dbReference type="NCBI Taxonomy" id="29856"/>
    <lineage>
        <taxon>Eukaryota</taxon>
        <taxon>Fungi</taxon>
        <taxon>Dikarya</taxon>
        <taxon>Ascomycota</taxon>
        <taxon>Pezizomycotina</taxon>
        <taxon>Sordariomycetes</taxon>
        <taxon>Hypocreomycetidae</taxon>
        <taxon>Hypocreales</taxon>
        <taxon>Bionectriaceae</taxon>
        <taxon>Clonostachys</taxon>
    </lineage>
</organism>
<keyword evidence="4" id="KW-0804">Transcription</keyword>
<dbReference type="SMART" id="SM00066">
    <property type="entry name" value="GAL4"/>
    <property type="match status" value="1"/>
</dbReference>
<dbReference type="Pfam" id="PF00172">
    <property type="entry name" value="Zn_clus"/>
    <property type="match status" value="1"/>
</dbReference>
<dbReference type="PANTHER" id="PTHR47540">
    <property type="entry name" value="THIAMINE REPRESSIBLE GENES REGULATORY PROTEIN THI5"/>
    <property type="match status" value="1"/>
</dbReference>
<dbReference type="InterPro" id="IPR036864">
    <property type="entry name" value="Zn2-C6_fun-type_DNA-bd_sf"/>
</dbReference>
<keyword evidence="2" id="KW-0805">Transcription regulation</keyword>
<protein>
    <recommendedName>
        <fullName evidence="7">Zn(2)-C6 fungal-type domain-containing protein</fullName>
    </recommendedName>
</protein>